<dbReference type="OrthoDB" id="3570884at2"/>
<feature type="compositionally biased region" description="Basic and acidic residues" evidence="1">
    <location>
        <begin position="179"/>
        <end position="188"/>
    </location>
</feature>
<name>A0A4Q7UTI2_PSEST</name>
<feature type="region of interest" description="Disordered" evidence="1">
    <location>
        <begin position="1"/>
        <end position="23"/>
    </location>
</feature>
<dbReference type="Gene3D" id="3.10.129.10">
    <property type="entry name" value="Hotdog Thioesterase"/>
    <property type="match status" value="2"/>
</dbReference>
<feature type="region of interest" description="Disordered" evidence="1">
    <location>
        <begin position="179"/>
        <end position="202"/>
    </location>
</feature>
<organism evidence="3 4">
    <name type="scientific">Pseudonocardia sediminis</name>
    <dbReference type="NCBI Taxonomy" id="1397368"/>
    <lineage>
        <taxon>Bacteria</taxon>
        <taxon>Bacillati</taxon>
        <taxon>Actinomycetota</taxon>
        <taxon>Actinomycetes</taxon>
        <taxon>Pseudonocardiales</taxon>
        <taxon>Pseudonocardiaceae</taxon>
        <taxon>Pseudonocardia</taxon>
    </lineage>
</organism>
<dbReference type="Pfam" id="PF13622">
    <property type="entry name" value="4HBT_3"/>
    <property type="match status" value="1"/>
</dbReference>
<keyword evidence="4" id="KW-1185">Reference proteome</keyword>
<dbReference type="RefSeq" id="WP_130289638.1">
    <property type="nucleotide sequence ID" value="NZ_SHKL01000001.1"/>
</dbReference>
<gene>
    <name evidence="3" type="ORF">EV383_1986</name>
</gene>
<reference evidence="3 4" key="1">
    <citation type="submission" date="2019-02" db="EMBL/GenBank/DDBJ databases">
        <title>Sequencing the genomes of 1000 actinobacteria strains.</title>
        <authorList>
            <person name="Klenk H.-P."/>
        </authorList>
    </citation>
    <scope>NUCLEOTIDE SEQUENCE [LARGE SCALE GENOMIC DNA]</scope>
    <source>
        <strain evidence="3 4">DSM 45779</strain>
    </source>
</reference>
<evidence type="ECO:0000313" key="4">
    <source>
        <dbReference type="Proteomes" id="UP000291591"/>
    </source>
</evidence>
<sequence length="304" mass="31321">MAATTDQDSPHRPSVSDRMRYAPVESGLGMRPVRVDGAGIALRAPLTDATRDTGTGRIAPLLVAMLADSGIGYLVFSAAKLVAGAPTLDLRIDQVGPASPEATAVTAELTLLHLDDEVGIGRAEVRDDTGTLVAHAVATMAITAVPDRPGGLATGAAAPAGGGTRAGAGDPDDFRAHVLPFDPDRLRPENLTTEPGDDGGPEVVFTPGTSATNLNGTTHGAVLAGLAQGAQSVFLTGRGPVAGSGLARPLSVTVDYLRPAQVDVPLRARTEQVRDGRRFWTLRTELLLPDGRPAARITGNGIWT</sequence>
<dbReference type="CDD" id="cd03443">
    <property type="entry name" value="PaaI_thioesterase"/>
    <property type="match status" value="2"/>
</dbReference>
<evidence type="ECO:0000313" key="3">
    <source>
        <dbReference type="EMBL" id="RZT85122.1"/>
    </source>
</evidence>
<dbReference type="InterPro" id="IPR029069">
    <property type="entry name" value="HotDog_dom_sf"/>
</dbReference>
<protein>
    <submittedName>
        <fullName evidence="3">Acyl-coenzyme A thioesterase PaaI-like protein</fullName>
    </submittedName>
</protein>
<dbReference type="EMBL" id="SHKL01000001">
    <property type="protein sequence ID" value="RZT85122.1"/>
    <property type="molecule type" value="Genomic_DNA"/>
</dbReference>
<dbReference type="Proteomes" id="UP000291591">
    <property type="component" value="Unassembled WGS sequence"/>
</dbReference>
<accession>A0A4Q7UTI2</accession>
<feature type="domain" description="Acyl-CoA thioesterase-like N-terminal HotDog" evidence="2">
    <location>
        <begin position="216"/>
        <end position="298"/>
    </location>
</feature>
<dbReference type="AlphaFoldDB" id="A0A4Q7UTI2"/>
<dbReference type="SUPFAM" id="SSF54637">
    <property type="entry name" value="Thioesterase/thiol ester dehydrase-isomerase"/>
    <property type="match status" value="2"/>
</dbReference>
<feature type="compositionally biased region" description="Basic and acidic residues" evidence="1">
    <location>
        <begin position="8"/>
        <end position="20"/>
    </location>
</feature>
<comment type="caution">
    <text evidence="3">The sequence shown here is derived from an EMBL/GenBank/DDBJ whole genome shotgun (WGS) entry which is preliminary data.</text>
</comment>
<proteinExistence type="predicted"/>
<evidence type="ECO:0000256" key="1">
    <source>
        <dbReference type="SAM" id="MobiDB-lite"/>
    </source>
</evidence>
<dbReference type="InterPro" id="IPR049449">
    <property type="entry name" value="TesB_ACOT8-like_N"/>
</dbReference>
<evidence type="ECO:0000259" key="2">
    <source>
        <dbReference type="Pfam" id="PF13622"/>
    </source>
</evidence>